<dbReference type="OrthoDB" id="3290460at2"/>
<dbReference type="EMBL" id="RCZM01000002">
    <property type="protein sequence ID" value="TPG17799.1"/>
    <property type="molecule type" value="Genomic_DNA"/>
</dbReference>
<gene>
    <name evidence="1" type="ORF">EAH86_04995</name>
</gene>
<keyword evidence="2" id="KW-1185">Reference proteome</keyword>
<sequence length="166" mass="19033">MHRADRGMGGRLSARQRYCNNVPYVVVDVDSDVAAEQVMAAATDFTERRPELWPNISGGFWQLHERGPTWAEATEGSPAVWARERYEWSDKRVVGTTKDSNVWQPGGTWTLTAEPRNGGGSHIRVVLDRRWKGRGWLFYVPVALFGEQMFRRNLQKTLDVLRTQRS</sequence>
<dbReference type="Proteomes" id="UP000317722">
    <property type="component" value="Unassembled WGS sequence"/>
</dbReference>
<protein>
    <submittedName>
        <fullName evidence="1">Uncharacterized protein</fullName>
    </submittedName>
</protein>
<organism evidence="1 2">
    <name type="scientific">Pedococcus bigeumensis</name>
    <dbReference type="NCBI Taxonomy" id="433644"/>
    <lineage>
        <taxon>Bacteria</taxon>
        <taxon>Bacillati</taxon>
        <taxon>Actinomycetota</taxon>
        <taxon>Actinomycetes</taxon>
        <taxon>Micrococcales</taxon>
        <taxon>Intrasporangiaceae</taxon>
        <taxon>Pedococcus</taxon>
    </lineage>
</organism>
<proteinExistence type="predicted"/>
<dbReference type="SUPFAM" id="SSF55961">
    <property type="entry name" value="Bet v1-like"/>
    <property type="match status" value="1"/>
</dbReference>
<name>A0A502D095_9MICO</name>
<evidence type="ECO:0000313" key="1">
    <source>
        <dbReference type="EMBL" id="TPG17799.1"/>
    </source>
</evidence>
<dbReference type="AlphaFoldDB" id="A0A502D095"/>
<accession>A0A502D095</accession>
<reference evidence="1 2" key="1">
    <citation type="journal article" date="2019" name="Environ. Microbiol.">
        <title>Species interactions and distinct microbial communities in high Arctic permafrost affected cryosols are associated with the CH4 and CO2 gas fluxes.</title>
        <authorList>
            <person name="Altshuler I."/>
            <person name="Hamel J."/>
            <person name="Turney S."/>
            <person name="Magnuson E."/>
            <person name="Levesque R."/>
            <person name="Greer C."/>
            <person name="Whyte L.G."/>
        </authorList>
    </citation>
    <scope>NUCLEOTIDE SEQUENCE [LARGE SCALE GENOMIC DNA]</scope>
    <source>
        <strain evidence="1 2">S9.3A</strain>
    </source>
</reference>
<comment type="caution">
    <text evidence="1">The sequence shown here is derived from an EMBL/GenBank/DDBJ whole genome shotgun (WGS) entry which is preliminary data.</text>
</comment>
<evidence type="ECO:0000313" key="2">
    <source>
        <dbReference type="Proteomes" id="UP000317722"/>
    </source>
</evidence>